<gene>
    <name evidence="9 12" type="primary">mnmA</name>
    <name evidence="12" type="ORF">PITCH_A2030230</name>
</gene>
<keyword evidence="3 9" id="KW-0819">tRNA processing</keyword>
<comment type="catalytic activity">
    <reaction evidence="8 9">
        <text>S-sulfanyl-L-cysteinyl-[protein] + uridine(34) in tRNA + AH2 + ATP = 2-thiouridine(34) in tRNA + L-cysteinyl-[protein] + A + AMP + diphosphate + H(+)</text>
        <dbReference type="Rhea" id="RHEA:47032"/>
        <dbReference type="Rhea" id="RHEA-COMP:10131"/>
        <dbReference type="Rhea" id="RHEA-COMP:11726"/>
        <dbReference type="Rhea" id="RHEA-COMP:11727"/>
        <dbReference type="Rhea" id="RHEA-COMP:11728"/>
        <dbReference type="ChEBI" id="CHEBI:13193"/>
        <dbReference type="ChEBI" id="CHEBI:15378"/>
        <dbReference type="ChEBI" id="CHEBI:17499"/>
        <dbReference type="ChEBI" id="CHEBI:29950"/>
        <dbReference type="ChEBI" id="CHEBI:30616"/>
        <dbReference type="ChEBI" id="CHEBI:33019"/>
        <dbReference type="ChEBI" id="CHEBI:61963"/>
        <dbReference type="ChEBI" id="CHEBI:65315"/>
        <dbReference type="ChEBI" id="CHEBI:87170"/>
        <dbReference type="ChEBI" id="CHEBI:456215"/>
        <dbReference type="EC" id="2.8.1.13"/>
    </reaction>
</comment>
<dbReference type="NCBIfam" id="NF001138">
    <property type="entry name" value="PRK00143.1"/>
    <property type="match status" value="1"/>
</dbReference>
<dbReference type="Pfam" id="PF03054">
    <property type="entry name" value="tRNA_Me_trans"/>
    <property type="match status" value="1"/>
</dbReference>
<dbReference type="PANTHER" id="PTHR11933">
    <property type="entry name" value="TRNA 5-METHYLAMINOMETHYL-2-THIOURIDYLATE -METHYLTRANSFERASE"/>
    <property type="match status" value="1"/>
</dbReference>
<comment type="similarity">
    <text evidence="9">Belongs to the MnmA/TRMU family.</text>
</comment>
<dbReference type="Gene3D" id="2.40.30.10">
    <property type="entry name" value="Translation factors"/>
    <property type="match status" value="1"/>
</dbReference>
<dbReference type="EC" id="2.8.1.13" evidence="9"/>
<dbReference type="GO" id="GO:0000049">
    <property type="term" value="F:tRNA binding"/>
    <property type="evidence" value="ECO:0007669"/>
    <property type="project" value="UniProtKB-KW"/>
</dbReference>
<evidence type="ECO:0000256" key="2">
    <source>
        <dbReference type="ARBA" id="ARBA00022679"/>
    </source>
</evidence>
<dbReference type="GO" id="GO:0103016">
    <property type="term" value="F:tRNA-uridine 2-sulfurtransferase activity"/>
    <property type="evidence" value="ECO:0007669"/>
    <property type="project" value="UniProtKB-EC"/>
</dbReference>
<keyword evidence="9" id="KW-0963">Cytoplasm</keyword>
<keyword evidence="4 9" id="KW-0547">Nucleotide-binding</keyword>
<comment type="function">
    <text evidence="9">Catalyzes the 2-thiolation of uridine at the wobble position (U34) of tRNA, leading to the formation of s(2)U34.</text>
</comment>
<organism evidence="12">
    <name type="scientific">uncultured Desulfobacterium sp</name>
    <dbReference type="NCBI Taxonomy" id="201089"/>
    <lineage>
        <taxon>Bacteria</taxon>
        <taxon>Pseudomonadati</taxon>
        <taxon>Thermodesulfobacteriota</taxon>
        <taxon>Desulfobacteria</taxon>
        <taxon>Desulfobacterales</taxon>
        <taxon>Desulfobacteriaceae</taxon>
        <taxon>Desulfobacterium</taxon>
        <taxon>environmental samples</taxon>
    </lineage>
</organism>
<dbReference type="InterPro" id="IPR004506">
    <property type="entry name" value="MnmA-like"/>
</dbReference>
<dbReference type="HAMAP" id="MF_00144">
    <property type="entry name" value="tRNA_thiouridyl_MnmA"/>
    <property type="match status" value="1"/>
</dbReference>
<keyword evidence="2 9" id="KW-0808">Transferase</keyword>
<dbReference type="AlphaFoldDB" id="A0A445MX67"/>
<dbReference type="Pfam" id="PF20258">
    <property type="entry name" value="tRNA_Me_trans_C"/>
    <property type="match status" value="1"/>
</dbReference>
<dbReference type="CDD" id="cd01998">
    <property type="entry name" value="MnmA_TRMU-like"/>
    <property type="match status" value="1"/>
</dbReference>
<dbReference type="GO" id="GO:0005737">
    <property type="term" value="C:cytoplasm"/>
    <property type="evidence" value="ECO:0007669"/>
    <property type="project" value="UniProtKB-SubCell"/>
</dbReference>
<feature type="binding site" evidence="9">
    <location>
        <position position="41"/>
    </location>
    <ligand>
        <name>ATP</name>
        <dbReference type="ChEBI" id="CHEBI:30616"/>
    </ligand>
</feature>
<dbReference type="SUPFAM" id="SSF52402">
    <property type="entry name" value="Adenine nucleotide alpha hydrolases-like"/>
    <property type="match status" value="1"/>
</dbReference>
<dbReference type="NCBIfam" id="TIGR00420">
    <property type="entry name" value="trmU"/>
    <property type="match status" value="1"/>
</dbReference>
<dbReference type="GO" id="GO:0002143">
    <property type="term" value="P:tRNA wobble position uridine thiolation"/>
    <property type="evidence" value="ECO:0007669"/>
    <property type="project" value="TreeGrafter"/>
</dbReference>
<evidence type="ECO:0000256" key="7">
    <source>
        <dbReference type="ARBA" id="ARBA00023157"/>
    </source>
</evidence>
<dbReference type="InterPro" id="IPR046884">
    <property type="entry name" value="MnmA-like_central"/>
</dbReference>
<dbReference type="Gene3D" id="2.30.30.280">
    <property type="entry name" value="Adenine nucleotide alpha hydrolases-like domains"/>
    <property type="match status" value="1"/>
</dbReference>
<feature type="region of interest" description="Interaction with tRNA" evidence="9">
    <location>
        <begin position="306"/>
        <end position="307"/>
    </location>
</feature>
<comment type="caution">
    <text evidence="9">Lacks conserved residue(s) required for the propagation of feature annotation.</text>
</comment>
<dbReference type="InterPro" id="IPR046885">
    <property type="entry name" value="MnmA-like_C"/>
</dbReference>
<evidence type="ECO:0000256" key="9">
    <source>
        <dbReference type="HAMAP-Rule" id="MF_00144"/>
    </source>
</evidence>
<evidence type="ECO:0000256" key="3">
    <source>
        <dbReference type="ARBA" id="ARBA00022694"/>
    </source>
</evidence>
<feature type="domain" description="tRNA-specific 2-thiouridylase MnmA-like C-terminal" evidence="10">
    <location>
        <begin position="282"/>
        <end position="355"/>
    </location>
</feature>
<evidence type="ECO:0000256" key="8">
    <source>
        <dbReference type="ARBA" id="ARBA00051542"/>
    </source>
</evidence>
<dbReference type="InterPro" id="IPR014729">
    <property type="entry name" value="Rossmann-like_a/b/a_fold"/>
</dbReference>
<dbReference type="EMBL" id="OJIN01000117">
    <property type="protein sequence ID" value="SPD74086.1"/>
    <property type="molecule type" value="Genomic_DNA"/>
</dbReference>
<feature type="site" description="Interaction with tRNA" evidence="9">
    <location>
        <position position="339"/>
    </location>
</feature>
<dbReference type="InterPro" id="IPR023382">
    <property type="entry name" value="MnmA-like_central_sf"/>
</dbReference>
<evidence type="ECO:0000259" key="10">
    <source>
        <dbReference type="Pfam" id="PF20258"/>
    </source>
</evidence>
<dbReference type="Gene3D" id="3.40.50.620">
    <property type="entry name" value="HUPs"/>
    <property type="match status" value="1"/>
</dbReference>
<feature type="region of interest" description="Interaction with tRNA" evidence="9">
    <location>
        <begin position="149"/>
        <end position="151"/>
    </location>
</feature>
<protein>
    <recommendedName>
        <fullName evidence="9">tRNA-specific 2-thiouridylase MnmA</fullName>
        <ecNumber evidence="9">2.8.1.13</ecNumber>
    </recommendedName>
</protein>
<dbReference type="PANTHER" id="PTHR11933:SF5">
    <property type="entry name" value="MITOCHONDRIAL TRNA-SPECIFIC 2-THIOURIDYLASE 1"/>
    <property type="match status" value="1"/>
</dbReference>
<keyword evidence="1 9" id="KW-0820">tRNA-binding</keyword>
<comment type="subcellular location">
    <subcellularLocation>
        <location evidence="9">Cytoplasm</location>
    </subcellularLocation>
</comment>
<sequence length="363" mass="40592">MVLSSVEQPSSVVIALSGGVDSSFSAFLLKSTGWQVYGLHFVLPAPEEIIYARKGAVKKFSAHLNIPLEFVDLLEAFNTQIIEPFCMSYVQGLTPNPCVICNPTIKFERLLWFAKEHGIHYLATGHYARLIRRQASGVTGLYRGKDITKDQSYFLHRLNQTYLSRAVFPLADMNKAEVSIRARDIGLPVEAIPESQDICFLPTGNYRTLVEEKLGPDIKRPGDIINAMGKVLGRHTGIYGYTIGQRHGLNISSTRPYYVKELRRETNQVVVGRKEDISSKVVFAHNFNWVEGMPAQREFPVQAQVRYRHRAAPGVLTVLSPDRVMVTFDTPQLAVTAGQSLCCYDGERVIGGGIIEREVNNSF</sequence>
<proteinExistence type="inferred from homology"/>
<evidence type="ECO:0000256" key="6">
    <source>
        <dbReference type="ARBA" id="ARBA00022884"/>
    </source>
</evidence>
<reference evidence="12" key="1">
    <citation type="submission" date="2018-01" db="EMBL/GenBank/DDBJ databases">
        <authorList>
            <person name="Regsiter A."/>
            <person name="William W."/>
        </authorList>
    </citation>
    <scope>NUCLEOTIDE SEQUENCE</scope>
    <source>
        <strain evidence="12">TRIP AH-1</strain>
    </source>
</reference>
<evidence type="ECO:0000256" key="5">
    <source>
        <dbReference type="ARBA" id="ARBA00022840"/>
    </source>
</evidence>
<keyword evidence="7" id="KW-1015">Disulfide bond</keyword>
<dbReference type="FunFam" id="2.30.30.280:FF:000001">
    <property type="entry name" value="tRNA-specific 2-thiouridylase MnmA"/>
    <property type="match status" value="1"/>
</dbReference>
<feature type="domain" description="tRNA-specific 2-thiouridylase MnmA-like central" evidence="11">
    <location>
        <begin position="219"/>
        <end position="273"/>
    </location>
</feature>
<feature type="active site" description="Cysteine persulfide intermediate" evidence="9">
    <location>
        <position position="199"/>
    </location>
</feature>
<keyword evidence="6 9" id="KW-0694">RNA-binding</keyword>
<feature type="binding site" evidence="9">
    <location>
        <begin position="15"/>
        <end position="22"/>
    </location>
    <ligand>
        <name>ATP</name>
        <dbReference type="ChEBI" id="CHEBI:30616"/>
    </ligand>
</feature>
<accession>A0A445MX67</accession>
<dbReference type="Pfam" id="PF20259">
    <property type="entry name" value="tRNA_Me_trans_M"/>
    <property type="match status" value="1"/>
</dbReference>
<keyword evidence="5 9" id="KW-0067">ATP-binding</keyword>
<evidence type="ECO:0000313" key="12">
    <source>
        <dbReference type="EMBL" id="SPD74086.1"/>
    </source>
</evidence>
<evidence type="ECO:0000259" key="11">
    <source>
        <dbReference type="Pfam" id="PF20259"/>
    </source>
</evidence>
<dbReference type="GO" id="GO:0005524">
    <property type="term" value="F:ATP binding"/>
    <property type="evidence" value="ECO:0007669"/>
    <property type="project" value="UniProtKB-KW"/>
</dbReference>
<evidence type="ECO:0000256" key="1">
    <source>
        <dbReference type="ARBA" id="ARBA00022555"/>
    </source>
</evidence>
<feature type="binding site" evidence="9">
    <location>
        <position position="125"/>
    </location>
    <ligand>
        <name>ATP</name>
        <dbReference type="ChEBI" id="CHEBI:30616"/>
    </ligand>
</feature>
<name>A0A445MX67_9BACT</name>
<evidence type="ECO:0000256" key="4">
    <source>
        <dbReference type="ARBA" id="ARBA00022741"/>
    </source>
</evidence>
<feature type="active site" description="Nucleophile" evidence="9">
    <location>
        <position position="101"/>
    </location>
</feature>
<feature type="site" description="Interaction with tRNA" evidence="9">
    <location>
        <position position="126"/>
    </location>
</feature>